<dbReference type="AlphaFoldDB" id="A0AAD4M1C1"/>
<protein>
    <submittedName>
        <fullName evidence="1">Uncharacterized protein</fullName>
    </submittedName>
</protein>
<evidence type="ECO:0000313" key="1">
    <source>
        <dbReference type="EMBL" id="KAI0298460.1"/>
    </source>
</evidence>
<keyword evidence="2" id="KW-1185">Reference proteome</keyword>
<reference evidence="1" key="1">
    <citation type="journal article" date="2022" name="New Phytol.">
        <title>Evolutionary transition to the ectomycorrhizal habit in the genomes of a hyperdiverse lineage of mushroom-forming fungi.</title>
        <authorList>
            <person name="Looney B."/>
            <person name="Miyauchi S."/>
            <person name="Morin E."/>
            <person name="Drula E."/>
            <person name="Courty P.E."/>
            <person name="Kohler A."/>
            <person name="Kuo A."/>
            <person name="LaButti K."/>
            <person name="Pangilinan J."/>
            <person name="Lipzen A."/>
            <person name="Riley R."/>
            <person name="Andreopoulos W."/>
            <person name="He G."/>
            <person name="Johnson J."/>
            <person name="Nolan M."/>
            <person name="Tritt A."/>
            <person name="Barry K.W."/>
            <person name="Grigoriev I.V."/>
            <person name="Nagy L.G."/>
            <person name="Hibbett D."/>
            <person name="Henrissat B."/>
            <person name="Matheny P.B."/>
            <person name="Labbe J."/>
            <person name="Martin F.M."/>
        </authorList>
    </citation>
    <scope>NUCLEOTIDE SEQUENCE</scope>
    <source>
        <strain evidence="1">BPL690</strain>
    </source>
</reference>
<dbReference type="EMBL" id="WTXG01000028">
    <property type="protein sequence ID" value="KAI0298460.1"/>
    <property type="molecule type" value="Genomic_DNA"/>
</dbReference>
<accession>A0AAD4M1C1</accession>
<sequence>MNNEQKLPANPCISDLDLTGVFFFLLELSIGCVAFDDHDRSIILHIPMVHLWVMMFC</sequence>
<comment type="caution">
    <text evidence="1">The sequence shown here is derived from an EMBL/GenBank/DDBJ whole genome shotgun (WGS) entry which is preliminary data.</text>
</comment>
<gene>
    <name evidence="1" type="ORF">B0F90DRAFT_1732684</name>
</gene>
<dbReference type="Proteomes" id="UP001203297">
    <property type="component" value="Unassembled WGS sequence"/>
</dbReference>
<organism evidence="1 2">
    <name type="scientific">Multifurca ochricompacta</name>
    <dbReference type="NCBI Taxonomy" id="376703"/>
    <lineage>
        <taxon>Eukaryota</taxon>
        <taxon>Fungi</taxon>
        <taxon>Dikarya</taxon>
        <taxon>Basidiomycota</taxon>
        <taxon>Agaricomycotina</taxon>
        <taxon>Agaricomycetes</taxon>
        <taxon>Russulales</taxon>
        <taxon>Russulaceae</taxon>
        <taxon>Multifurca</taxon>
    </lineage>
</organism>
<name>A0AAD4M1C1_9AGAM</name>
<evidence type="ECO:0000313" key="2">
    <source>
        <dbReference type="Proteomes" id="UP001203297"/>
    </source>
</evidence>
<proteinExistence type="predicted"/>